<evidence type="ECO:0000256" key="1">
    <source>
        <dbReference type="SAM" id="MobiDB-lite"/>
    </source>
</evidence>
<comment type="caution">
    <text evidence="2">The sequence shown here is derived from an EMBL/GenBank/DDBJ whole genome shotgun (WGS) entry which is preliminary data.</text>
</comment>
<evidence type="ECO:0000313" key="3">
    <source>
        <dbReference type="Proteomes" id="UP001165444"/>
    </source>
</evidence>
<feature type="region of interest" description="Disordered" evidence="1">
    <location>
        <begin position="218"/>
        <end position="253"/>
    </location>
</feature>
<feature type="compositionally biased region" description="Acidic residues" evidence="1">
    <location>
        <begin position="226"/>
        <end position="243"/>
    </location>
</feature>
<reference evidence="2 3" key="1">
    <citation type="submission" date="2022-03" db="EMBL/GenBank/DDBJ databases">
        <title>Parabacteroides sp. nov. isolated from swine feces.</title>
        <authorList>
            <person name="Bak J.E."/>
        </authorList>
    </citation>
    <scope>NUCLEOTIDE SEQUENCE [LARGE SCALE GENOMIC DNA]</scope>
    <source>
        <strain evidence="2 3">AGMB00274</strain>
    </source>
</reference>
<sequence>MKKDLLGGIEDNTDFELMGDAGLLDLDLIAEKEAPILDTKSSDLASATLETDSFAVSIYNSDGSLVKSYPNYEEMKAESGVLLSPGVYTMLAELGENVKAAFDKPYYAGRDTFEIVTKEVLKVQTICVLDNKKVTFRYSDNFTANFGSDFVIVLDNGLGVLTLDKNENRGAYLQDTGTLRFTVYATNHQGDQLVYNYDMSKNEEINHHNNILVDLDIMETQPGGGDEPEEPEDPDEPDEPEDPGDTKPDLPVDRPFITVNISLIEKDFVIEIPSDIIDGGGSENPDDGDGDDGEGGENPVDPSQQSPTITGTIDGKAFDVNTVQTITSSTKSVIINLYLPTGLAGLDVGVNIGSLISLQLDLLDQNSVDEINDLLSGMGKKLEVPSKGDKGNLKFDISPFLEMLDTTNSFVVKVKDDNGKSASATIKLNKK</sequence>
<protein>
    <submittedName>
        <fullName evidence="2">DUF4493 domain-containing protein</fullName>
    </submittedName>
</protein>
<organism evidence="2 3">
    <name type="scientific">Parabacteroides faecalis</name>
    <dbReference type="NCBI Taxonomy" id="2924040"/>
    <lineage>
        <taxon>Bacteria</taxon>
        <taxon>Pseudomonadati</taxon>
        <taxon>Bacteroidota</taxon>
        <taxon>Bacteroidia</taxon>
        <taxon>Bacteroidales</taxon>
        <taxon>Tannerellaceae</taxon>
        <taxon>Parabacteroides</taxon>
    </lineage>
</organism>
<gene>
    <name evidence="2" type="ORF">MUN53_16405</name>
</gene>
<feature type="region of interest" description="Disordered" evidence="1">
    <location>
        <begin position="275"/>
        <end position="313"/>
    </location>
</feature>
<dbReference type="Pfam" id="PF14900">
    <property type="entry name" value="DUF4493"/>
    <property type="match status" value="1"/>
</dbReference>
<dbReference type="EMBL" id="JAKZMM010000059">
    <property type="protein sequence ID" value="MCJ2382171.1"/>
    <property type="molecule type" value="Genomic_DNA"/>
</dbReference>
<dbReference type="Proteomes" id="UP001165444">
    <property type="component" value="Unassembled WGS sequence"/>
</dbReference>
<name>A0ABT0C6G9_9BACT</name>
<dbReference type="RefSeq" id="WP_243326494.1">
    <property type="nucleotide sequence ID" value="NZ_JAKZMM010000059.1"/>
</dbReference>
<evidence type="ECO:0000313" key="2">
    <source>
        <dbReference type="EMBL" id="MCJ2382171.1"/>
    </source>
</evidence>
<feature type="compositionally biased region" description="Acidic residues" evidence="1">
    <location>
        <begin position="284"/>
        <end position="295"/>
    </location>
</feature>
<keyword evidence="3" id="KW-1185">Reference proteome</keyword>
<accession>A0ABT0C6G9</accession>
<dbReference type="InterPro" id="IPR027840">
    <property type="entry name" value="DUF4493"/>
</dbReference>
<proteinExistence type="predicted"/>